<dbReference type="Proteomes" id="UP000480350">
    <property type="component" value="Unassembled WGS sequence"/>
</dbReference>
<name>A0A7C9IFA5_9RHOB</name>
<evidence type="ECO:0000313" key="5">
    <source>
        <dbReference type="EMBL" id="MXQ07227.1"/>
    </source>
</evidence>
<dbReference type="InterPro" id="IPR001310">
    <property type="entry name" value="Histidine_triad_HIT"/>
</dbReference>
<feature type="short sequence motif" description="Histidine triad motif" evidence="2 3">
    <location>
        <begin position="92"/>
        <end position="96"/>
    </location>
</feature>
<dbReference type="SUPFAM" id="SSF54197">
    <property type="entry name" value="HIT-like"/>
    <property type="match status" value="1"/>
</dbReference>
<dbReference type="PANTHER" id="PTHR46648">
    <property type="entry name" value="HIT FAMILY PROTEIN 1"/>
    <property type="match status" value="1"/>
</dbReference>
<evidence type="ECO:0000256" key="3">
    <source>
        <dbReference type="PROSITE-ProRule" id="PRU00464"/>
    </source>
</evidence>
<dbReference type="AlphaFoldDB" id="A0A7C9IFA5"/>
<evidence type="ECO:0000313" key="6">
    <source>
        <dbReference type="Proteomes" id="UP000480350"/>
    </source>
</evidence>
<gene>
    <name evidence="5" type="ORF">GQ651_05150</name>
</gene>
<dbReference type="InterPro" id="IPR036265">
    <property type="entry name" value="HIT-like_sf"/>
</dbReference>
<organism evidence="5 6">
    <name type="scientific">Kangsaoukella pontilimi</name>
    <dbReference type="NCBI Taxonomy" id="2691042"/>
    <lineage>
        <taxon>Bacteria</taxon>
        <taxon>Pseudomonadati</taxon>
        <taxon>Pseudomonadota</taxon>
        <taxon>Alphaproteobacteria</taxon>
        <taxon>Rhodobacterales</taxon>
        <taxon>Paracoccaceae</taxon>
        <taxon>Kangsaoukella</taxon>
    </lineage>
</organism>
<dbReference type="Gene3D" id="3.30.428.10">
    <property type="entry name" value="HIT-like"/>
    <property type="match status" value="1"/>
</dbReference>
<dbReference type="EMBL" id="WUPT01000001">
    <property type="protein sequence ID" value="MXQ07227.1"/>
    <property type="molecule type" value="Genomic_DNA"/>
</dbReference>
<keyword evidence="6" id="KW-1185">Reference proteome</keyword>
<dbReference type="PROSITE" id="PS51084">
    <property type="entry name" value="HIT_2"/>
    <property type="match status" value="1"/>
</dbReference>
<dbReference type="InterPro" id="IPR011146">
    <property type="entry name" value="HIT-like"/>
</dbReference>
<comment type="caution">
    <text evidence="5">The sequence shown here is derived from an EMBL/GenBank/DDBJ whole genome shotgun (WGS) entry which is preliminary data.</text>
</comment>
<evidence type="ECO:0000256" key="2">
    <source>
        <dbReference type="PIRSR" id="PIRSR601310-3"/>
    </source>
</evidence>
<accession>A0A7C9IFA5</accession>
<feature type="active site" description="Tele-AMP-histidine intermediate" evidence="1">
    <location>
        <position position="94"/>
    </location>
</feature>
<reference evidence="5 6" key="1">
    <citation type="submission" date="2019-12" db="EMBL/GenBank/DDBJ databases">
        <authorList>
            <person name="Lee S.D."/>
        </authorList>
    </citation>
    <scope>NUCLEOTIDE SEQUENCE [LARGE SCALE GENOMIC DNA]</scope>
    <source>
        <strain evidence="5 6">GH1-50</strain>
    </source>
</reference>
<dbReference type="RefSeq" id="WP_160763112.1">
    <property type="nucleotide sequence ID" value="NZ_WUPT01000001.1"/>
</dbReference>
<reference evidence="5 6" key="2">
    <citation type="submission" date="2020-03" db="EMBL/GenBank/DDBJ databases">
        <title>Kangsaoukella pontilimi gen. nov., sp. nov., a new member of the family Rhodobacteraceae isolated from a tidal mudflat.</title>
        <authorList>
            <person name="Kim I.S."/>
        </authorList>
    </citation>
    <scope>NUCLEOTIDE SEQUENCE [LARGE SCALE GENOMIC DNA]</scope>
    <source>
        <strain evidence="5 6">GH1-50</strain>
    </source>
</reference>
<feature type="domain" description="HIT" evidence="4">
    <location>
        <begin position="4"/>
        <end position="107"/>
    </location>
</feature>
<sequence>MTCIFCSLIAGEAPGHVLFRDDQVIAFLSLEGHPLIAPIKHTIGLAGLDEEASAGILLAAKRVADAVRAATNCEGVNLILSDGQAAGQDVFHLHMHVKPRWHGDDVRLTWSTAPVPEDDRTALANHIRTHMQEL</sequence>
<evidence type="ECO:0000259" key="4">
    <source>
        <dbReference type="PROSITE" id="PS51084"/>
    </source>
</evidence>
<dbReference type="PANTHER" id="PTHR46648:SF1">
    <property type="entry name" value="ADENOSINE 5'-MONOPHOSPHORAMIDASE HNT1"/>
    <property type="match status" value="1"/>
</dbReference>
<protein>
    <submittedName>
        <fullName evidence="5">HIT domain-containing protein</fullName>
    </submittedName>
</protein>
<dbReference type="GO" id="GO:0009117">
    <property type="term" value="P:nucleotide metabolic process"/>
    <property type="evidence" value="ECO:0007669"/>
    <property type="project" value="TreeGrafter"/>
</dbReference>
<dbReference type="Pfam" id="PF01230">
    <property type="entry name" value="HIT"/>
    <property type="match status" value="1"/>
</dbReference>
<proteinExistence type="predicted"/>
<dbReference type="GO" id="GO:0003824">
    <property type="term" value="F:catalytic activity"/>
    <property type="evidence" value="ECO:0007669"/>
    <property type="project" value="InterPro"/>
</dbReference>
<evidence type="ECO:0000256" key="1">
    <source>
        <dbReference type="PIRSR" id="PIRSR601310-1"/>
    </source>
</evidence>